<gene>
    <name evidence="1" type="ORF">NDU88_003107</name>
</gene>
<accession>A0AAV7T4A2</accession>
<evidence type="ECO:0000313" key="2">
    <source>
        <dbReference type="Proteomes" id="UP001066276"/>
    </source>
</evidence>
<proteinExistence type="predicted"/>
<organism evidence="1 2">
    <name type="scientific">Pleurodeles waltl</name>
    <name type="common">Iberian ribbed newt</name>
    <dbReference type="NCBI Taxonomy" id="8319"/>
    <lineage>
        <taxon>Eukaryota</taxon>
        <taxon>Metazoa</taxon>
        <taxon>Chordata</taxon>
        <taxon>Craniata</taxon>
        <taxon>Vertebrata</taxon>
        <taxon>Euteleostomi</taxon>
        <taxon>Amphibia</taxon>
        <taxon>Batrachia</taxon>
        <taxon>Caudata</taxon>
        <taxon>Salamandroidea</taxon>
        <taxon>Salamandridae</taxon>
        <taxon>Pleurodelinae</taxon>
        <taxon>Pleurodeles</taxon>
    </lineage>
</organism>
<reference evidence="1" key="1">
    <citation type="journal article" date="2022" name="bioRxiv">
        <title>Sequencing and chromosome-scale assembly of the giantPleurodeles waltlgenome.</title>
        <authorList>
            <person name="Brown T."/>
            <person name="Elewa A."/>
            <person name="Iarovenko S."/>
            <person name="Subramanian E."/>
            <person name="Araus A.J."/>
            <person name="Petzold A."/>
            <person name="Susuki M."/>
            <person name="Suzuki K.-i.T."/>
            <person name="Hayashi T."/>
            <person name="Toyoda A."/>
            <person name="Oliveira C."/>
            <person name="Osipova E."/>
            <person name="Leigh N.D."/>
            <person name="Simon A."/>
            <person name="Yun M.H."/>
        </authorList>
    </citation>
    <scope>NUCLEOTIDE SEQUENCE</scope>
    <source>
        <strain evidence="1">20211129_DDA</strain>
        <tissue evidence="1">Liver</tissue>
    </source>
</reference>
<dbReference type="Proteomes" id="UP001066276">
    <property type="component" value="Chromosome 4_1"/>
</dbReference>
<evidence type="ECO:0000313" key="1">
    <source>
        <dbReference type="EMBL" id="KAJ1171237.1"/>
    </source>
</evidence>
<sequence>MLKSHTLDVPVTPTFNASTADRGGPRLPICSQEFTHKLEGCVLALVTTAKPHHLGTLGQSSPGIANKSGETLEDYIDKLVDAGDSSASADGDHYRRGEALEYYLAMSVDAGNGSASAENPTILYLQPRWPVGLNGLCPCVIILGSTFHFSKYLTFSSNENNNFPVAKKPSTYFFKFLFADPGVLLAFEMDT</sequence>
<protein>
    <submittedName>
        <fullName evidence="1">Uncharacterized protein</fullName>
    </submittedName>
</protein>
<dbReference type="EMBL" id="JANPWB010000007">
    <property type="protein sequence ID" value="KAJ1171237.1"/>
    <property type="molecule type" value="Genomic_DNA"/>
</dbReference>
<name>A0AAV7T4A2_PLEWA</name>
<comment type="caution">
    <text evidence="1">The sequence shown here is derived from an EMBL/GenBank/DDBJ whole genome shotgun (WGS) entry which is preliminary data.</text>
</comment>
<dbReference type="AlphaFoldDB" id="A0AAV7T4A2"/>
<keyword evidence="2" id="KW-1185">Reference proteome</keyword>